<dbReference type="SUPFAM" id="SSF56349">
    <property type="entry name" value="DNA breaking-rejoining enzymes"/>
    <property type="match status" value="1"/>
</dbReference>
<keyword evidence="7" id="KW-1185">Reference proteome</keyword>
<evidence type="ECO:0000256" key="4">
    <source>
        <dbReference type="ARBA" id="ARBA00023172"/>
    </source>
</evidence>
<dbReference type="InterPro" id="IPR011010">
    <property type="entry name" value="DNA_brk_join_enz"/>
</dbReference>
<evidence type="ECO:0000256" key="3">
    <source>
        <dbReference type="ARBA" id="ARBA00023125"/>
    </source>
</evidence>
<feature type="domain" description="Tyr recombinase" evidence="5">
    <location>
        <begin position="179"/>
        <end position="379"/>
    </location>
</feature>
<dbReference type="InterPro" id="IPR050090">
    <property type="entry name" value="Tyrosine_recombinase_XerCD"/>
</dbReference>
<dbReference type="InterPro" id="IPR010998">
    <property type="entry name" value="Integrase_recombinase_N"/>
</dbReference>
<dbReference type="PROSITE" id="PS51898">
    <property type="entry name" value="TYR_RECOMBINASE"/>
    <property type="match status" value="1"/>
</dbReference>
<keyword evidence="4" id="KW-0233">DNA recombination</keyword>
<evidence type="ECO:0000256" key="2">
    <source>
        <dbReference type="ARBA" id="ARBA00022908"/>
    </source>
</evidence>
<comment type="similarity">
    <text evidence="1">Belongs to the 'phage' integrase family.</text>
</comment>
<protein>
    <submittedName>
        <fullName evidence="6">Site-specific integrase</fullName>
    </submittedName>
</protein>
<dbReference type="GO" id="GO:0006310">
    <property type="term" value="P:DNA recombination"/>
    <property type="evidence" value="ECO:0007669"/>
    <property type="project" value="UniProtKB-KW"/>
</dbReference>
<dbReference type="Gene3D" id="1.10.150.130">
    <property type="match status" value="1"/>
</dbReference>
<dbReference type="Proteomes" id="UP000601171">
    <property type="component" value="Unassembled WGS sequence"/>
</dbReference>
<dbReference type="InterPro" id="IPR013762">
    <property type="entry name" value="Integrase-like_cat_sf"/>
</dbReference>
<evidence type="ECO:0000313" key="7">
    <source>
        <dbReference type="Proteomes" id="UP000601171"/>
    </source>
</evidence>
<dbReference type="PANTHER" id="PTHR30349">
    <property type="entry name" value="PHAGE INTEGRASE-RELATED"/>
    <property type="match status" value="1"/>
</dbReference>
<evidence type="ECO:0000259" key="5">
    <source>
        <dbReference type="PROSITE" id="PS51898"/>
    </source>
</evidence>
<dbReference type="Pfam" id="PF14659">
    <property type="entry name" value="Phage_int_SAM_3"/>
    <property type="match status" value="1"/>
</dbReference>
<dbReference type="AlphaFoldDB" id="A0A926EUX9"/>
<proteinExistence type="inferred from homology"/>
<sequence length="389" mass="45182">MAIREVEGGYYVEVFLGVDEITGKKVRKTKTFKPQNRENLKKAKTWEVKIQEQYENGELTPKGDMALSTFLDDWFETFIKGKKAYNTERRYNVFIDCIKAHLGQVRVNKLKTKMVDEFYNKMSKEMITLKNKTTKRRYMDGTILKTHKMFKLAMDQAVKWELVSKNVVTLASPPADDKRKIKFWDVKTINEFLEYIKDETIYLPVFIAYHTGLREGEISALRGKYDINLKKGYLTVNHNMVEKKGEGLVLEDTKTPASEAKVALTKELTFVLKSVLKEQKKHKLKNGVDLEYICCWDDGRPLRPTYISRTFTKFAKKFAEERGIDRITFHGLRHSHATILYSAGADSQEISKRLRHSRVSTTDDIYIHVTEEIKKSTAQIFDKAIDSSK</sequence>
<dbReference type="RefSeq" id="WP_262430845.1">
    <property type="nucleotide sequence ID" value="NZ_JACRTG010000034.1"/>
</dbReference>
<reference evidence="6" key="1">
    <citation type="submission" date="2020-08" db="EMBL/GenBank/DDBJ databases">
        <title>Genome public.</title>
        <authorList>
            <person name="Liu C."/>
            <person name="Sun Q."/>
        </authorList>
    </citation>
    <scope>NUCLEOTIDE SEQUENCE</scope>
    <source>
        <strain evidence="6">BX21</strain>
    </source>
</reference>
<evidence type="ECO:0000256" key="1">
    <source>
        <dbReference type="ARBA" id="ARBA00008857"/>
    </source>
</evidence>
<dbReference type="InterPro" id="IPR004107">
    <property type="entry name" value="Integrase_SAM-like_N"/>
</dbReference>
<dbReference type="Gene3D" id="1.10.443.10">
    <property type="entry name" value="Intergrase catalytic core"/>
    <property type="match status" value="1"/>
</dbReference>
<dbReference type="PANTHER" id="PTHR30349:SF64">
    <property type="entry name" value="PROPHAGE INTEGRASE INTD-RELATED"/>
    <property type="match status" value="1"/>
</dbReference>
<name>A0A926EUX9_9FIRM</name>
<accession>A0A926EUX9</accession>
<dbReference type="InterPro" id="IPR002104">
    <property type="entry name" value="Integrase_catalytic"/>
</dbReference>
<gene>
    <name evidence="6" type="ORF">H8707_14250</name>
</gene>
<dbReference type="GO" id="GO:0003677">
    <property type="term" value="F:DNA binding"/>
    <property type="evidence" value="ECO:0007669"/>
    <property type="project" value="UniProtKB-KW"/>
</dbReference>
<keyword evidence="3" id="KW-0238">DNA-binding</keyword>
<dbReference type="GO" id="GO:0015074">
    <property type="term" value="P:DNA integration"/>
    <property type="evidence" value="ECO:0007669"/>
    <property type="project" value="UniProtKB-KW"/>
</dbReference>
<keyword evidence="2" id="KW-0229">DNA integration</keyword>
<dbReference type="CDD" id="cd01189">
    <property type="entry name" value="INT_ICEBs1_C_like"/>
    <property type="match status" value="1"/>
</dbReference>
<comment type="caution">
    <text evidence="6">The sequence shown here is derived from an EMBL/GenBank/DDBJ whole genome shotgun (WGS) entry which is preliminary data.</text>
</comment>
<dbReference type="Pfam" id="PF00589">
    <property type="entry name" value="Phage_integrase"/>
    <property type="match status" value="1"/>
</dbReference>
<organism evidence="6 7">
    <name type="scientific">Paratissierella segnis</name>
    <dbReference type="NCBI Taxonomy" id="2763679"/>
    <lineage>
        <taxon>Bacteria</taxon>
        <taxon>Bacillati</taxon>
        <taxon>Bacillota</taxon>
        <taxon>Tissierellia</taxon>
        <taxon>Tissierellales</taxon>
        <taxon>Tissierellaceae</taxon>
        <taxon>Paratissierella</taxon>
    </lineage>
</organism>
<dbReference type="EMBL" id="JACRTG010000034">
    <property type="protein sequence ID" value="MBC8589376.1"/>
    <property type="molecule type" value="Genomic_DNA"/>
</dbReference>
<evidence type="ECO:0000313" key="6">
    <source>
        <dbReference type="EMBL" id="MBC8589376.1"/>
    </source>
</evidence>